<gene>
    <name evidence="1" type="ORF">HYN59_04070</name>
</gene>
<dbReference type="PANTHER" id="PTHR38471:SF2">
    <property type="entry name" value="FOUR HELIX BUNDLE PROTEIN"/>
    <property type="match status" value="1"/>
</dbReference>
<evidence type="ECO:0000313" key="2">
    <source>
        <dbReference type="Proteomes" id="UP000244929"/>
    </source>
</evidence>
<dbReference type="RefSeq" id="WP_108777050.1">
    <property type="nucleotide sequence ID" value="NZ_CP029186.1"/>
</dbReference>
<dbReference type="InterPro" id="IPR012657">
    <property type="entry name" value="23S_rRNA-intervening_sequence"/>
</dbReference>
<dbReference type="Pfam" id="PF05635">
    <property type="entry name" value="23S_rRNA_IVP"/>
    <property type="match status" value="1"/>
</dbReference>
<dbReference type="KEGG" id="falb:HYN59_04070"/>
<dbReference type="SUPFAM" id="SSF158446">
    <property type="entry name" value="IVS-encoded protein-like"/>
    <property type="match status" value="1"/>
</dbReference>
<dbReference type="CDD" id="cd16377">
    <property type="entry name" value="23S_rRNA_IVP_like"/>
    <property type="match status" value="1"/>
</dbReference>
<dbReference type="NCBIfam" id="TIGR02436">
    <property type="entry name" value="four helix bundle protein"/>
    <property type="match status" value="1"/>
</dbReference>
<dbReference type="Proteomes" id="UP000244929">
    <property type="component" value="Chromosome"/>
</dbReference>
<protein>
    <submittedName>
        <fullName evidence="1">Four helix bundle protein</fullName>
    </submittedName>
</protein>
<keyword evidence="2" id="KW-1185">Reference proteome</keyword>
<dbReference type="EMBL" id="CP029186">
    <property type="protein sequence ID" value="AWH84342.1"/>
    <property type="molecule type" value="Genomic_DNA"/>
</dbReference>
<accession>A0A2S1QVA0</accession>
<dbReference type="PANTHER" id="PTHR38471">
    <property type="entry name" value="FOUR HELIX BUNDLE PROTEIN"/>
    <property type="match status" value="1"/>
</dbReference>
<organism evidence="1 2">
    <name type="scientific">Flavobacterium album</name>
    <dbReference type="NCBI Taxonomy" id="2175091"/>
    <lineage>
        <taxon>Bacteria</taxon>
        <taxon>Pseudomonadati</taxon>
        <taxon>Bacteroidota</taxon>
        <taxon>Flavobacteriia</taxon>
        <taxon>Flavobacteriales</taxon>
        <taxon>Flavobacteriaceae</taxon>
        <taxon>Flavobacterium</taxon>
    </lineage>
</organism>
<dbReference type="InterPro" id="IPR036583">
    <property type="entry name" value="23S_rRNA_IVS_sf"/>
</dbReference>
<dbReference type="AlphaFoldDB" id="A0A2S1QVA0"/>
<name>A0A2S1QVA0_9FLAO</name>
<sequence>MAKIEKFEDLKVWQLAREICQDVWYLFETTTLGKDFELRNQMNKSSGSIMDNISEGFERNGNREFIQFLSISKGSCGELRSQLYRALDRKHISEEQFRLVADKTEQENKLLGSFISYLNASNYKGSKFTKAGTSIQADAQNPEPETLNP</sequence>
<dbReference type="Gene3D" id="1.20.1440.60">
    <property type="entry name" value="23S rRNA-intervening sequence"/>
    <property type="match status" value="1"/>
</dbReference>
<reference evidence="1 2" key="1">
    <citation type="submission" date="2018-04" db="EMBL/GenBank/DDBJ databases">
        <title>Genome sequencing of Flavobacterium sp. HYN0059.</title>
        <authorList>
            <person name="Yi H."/>
            <person name="Baek C."/>
        </authorList>
    </citation>
    <scope>NUCLEOTIDE SEQUENCE [LARGE SCALE GENOMIC DNA]</scope>
    <source>
        <strain evidence="1 2">HYN0059</strain>
    </source>
</reference>
<proteinExistence type="predicted"/>
<dbReference type="OrthoDB" id="5515766at2"/>
<evidence type="ECO:0000313" key="1">
    <source>
        <dbReference type="EMBL" id="AWH84342.1"/>
    </source>
</evidence>